<dbReference type="SMART" id="SM00065">
    <property type="entry name" value="GAF"/>
    <property type="match status" value="2"/>
</dbReference>
<dbReference type="InterPro" id="IPR003661">
    <property type="entry name" value="HisK_dim/P_dom"/>
</dbReference>
<dbReference type="RefSeq" id="WP_073069632.1">
    <property type="nucleotide sequence ID" value="NZ_MPPI01000003.1"/>
</dbReference>
<feature type="domain" description="Histidine kinase" evidence="8">
    <location>
        <begin position="368"/>
        <end position="587"/>
    </location>
</feature>
<dbReference type="InterPro" id="IPR036890">
    <property type="entry name" value="HATPase_C_sf"/>
</dbReference>
<evidence type="ECO:0000313" key="10">
    <source>
        <dbReference type="Proteomes" id="UP000238634"/>
    </source>
</evidence>
<dbReference type="SMART" id="SM00387">
    <property type="entry name" value="HATPase_c"/>
    <property type="match status" value="1"/>
</dbReference>
<accession>A0A2T1DCV1</accession>
<dbReference type="InterPro" id="IPR036097">
    <property type="entry name" value="HisK_dim/P_sf"/>
</dbReference>
<reference evidence="9 10" key="1">
    <citation type="submission" date="2018-02" db="EMBL/GenBank/DDBJ databases">
        <authorList>
            <person name="Cohen D.B."/>
            <person name="Kent A.D."/>
        </authorList>
    </citation>
    <scope>NUCLEOTIDE SEQUENCE [LARGE SCALE GENOMIC DNA]</scope>
    <source>
        <strain evidence="9 10">ULC007</strain>
    </source>
</reference>
<dbReference type="SUPFAM" id="SSF55874">
    <property type="entry name" value="ATPase domain of HSP90 chaperone/DNA topoisomerase II/histidine kinase"/>
    <property type="match status" value="1"/>
</dbReference>
<dbReference type="InterPro" id="IPR004358">
    <property type="entry name" value="Sig_transdc_His_kin-like_C"/>
</dbReference>
<dbReference type="InterPro" id="IPR005467">
    <property type="entry name" value="His_kinase_dom"/>
</dbReference>
<name>A0A2T1DCV1_9CYAN</name>
<dbReference type="Pfam" id="PF02518">
    <property type="entry name" value="HATPase_c"/>
    <property type="match status" value="1"/>
</dbReference>
<comment type="caution">
    <text evidence="9">The sequence shown here is derived from an EMBL/GenBank/DDBJ whole genome shotgun (WGS) entry which is preliminary data.</text>
</comment>
<evidence type="ECO:0000256" key="4">
    <source>
        <dbReference type="ARBA" id="ARBA00022553"/>
    </source>
</evidence>
<evidence type="ECO:0000259" key="8">
    <source>
        <dbReference type="PROSITE" id="PS50109"/>
    </source>
</evidence>
<dbReference type="InterPro" id="IPR003018">
    <property type="entry name" value="GAF"/>
</dbReference>
<dbReference type="Pfam" id="PF01590">
    <property type="entry name" value="GAF"/>
    <property type="match status" value="1"/>
</dbReference>
<dbReference type="AlphaFoldDB" id="A0A2T1DCV1"/>
<dbReference type="FunFam" id="3.30.565.10:FF:000010">
    <property type="entry name" value="Sensor histidine kinase RcsC"/>
    <property type="match status" value="1"/>
</dbReference>
<dbReference type="EMBL" id="PVWG01000018">
    <property type="protein sequence ID" value="PSB18318.1"/>
    <property type="molecule type" value="Genomic_DNA"/>
</dbReference>
<dbReference type="EC" id="2.7.13.3" evidence="3"/>
<dbReference type="GO" id="GO:0000155">
    <property type="term" value="F:phosphorelay sensor kinase activity"/>
    <property type="evidence" value="ECO:0007669"/>
    <property type="project" value="InterPro"/>
</dbReference>
<dbReference type="Gene3D" id="3.30.565.10">
    <property type="entry name" value="Histidine kinase-like ATPase, C-terminal domain"/>
    <property type="match status" value="1"/>
</dbReference>
<evidence type="ECO:0000256" key="2">
    <source>
        <dbReference type="ARBA" id="ARBA00006402"/>
    </source>
</evidence>
<keyword evidence="5 9" id="KW-0808">Transferase</keyword>
<dbReference type="Gene3D" id="3.30.450.40">
    <property type="match status" value="2"/>
</dbReference>
<dbReference type="PROSITE" id="PS50109">
    <property type="entry name" value="HIS_KIN"/>
    <property type="match status" value="1"/>
</dbReference>
<reference evidence="9 10" key="2">
    <citation type="submission" date="2018-03" db="EMBL/GenBank/DDBJ databases">
        <title>The ancient ancestry and fast evolution of plastids.</title>
        <authorList>
            <person name="Moore K.R."/>
            <person name="Magnabosco C."/>
            <person name="Momper L."/>
            <person name="Gold D.A."/>
            <person name="Bosak T."/>
            <person name="Fournier G.P."/>
        </authorList>
    </citation>
    <scope>NUCLEOTIDE SEQUENCE [LARGE SCALE GENOMIC DNA]</scope>
    <source>
        <strain evidence="9 10">ULC007</strain>
    </source>
</reference>
<comment type="catalytic activity">
    <reaction evidence="1">
        <text>ATP + protein L-histidine = ADP + protein N-phospho-L-histidine.</text>
        <dbReference type="EC" id="2.7.13.3"/>
    </reaction>
</comment>
<sequence>MLDALPPDRFPSIPLPTNEAERLEALRRYHVLDTPTEIAFDRITTLAARLFDMPIVLVSLVDHSRAWFKSSYGFDLCEVPRGDAICNFALLYNDILVVPDTRKDDRFACNPFAISEPGVRFYAGAPLMTHDGYNLGTLCLLDGNPREALSDAQKATLIDLAAMVVDELELRLAAKKIAQADAALLTVTQGVSAVTGNAFFQALVLHFAKVLNVEYAFIGLVVDHEDKAIQTIAVCAQGEISENFDYLLKDTPCQAVIEKRTICCYPHRVQAQFPDAPLLAPLNIESYIAIPFFDSTGSAIGLLSMMDGKPLENVQLAESLLTIFALRITTELERQQTEETRTQMLAHEQQARTQAEAANRMKDEFLAVLSHELRTPLNPILGWAKLLRSRTLDPARTEQALETIERNAILQTQLIDDLLDISRIVQGKLSLTIAAVDLNVTIQSAIDTLQLAAQAKTIAVKFEPPSLPIWVSGDANRLQQVVWNLLSNAIKFTPAEGKIVVDLKQVADNHAQVQVSDTGKGIVPDFLPFVFESFRQADSATTRHFGGLGLGLAIVRQLVESHGGTVEADSLGEGQGATFTLKLPLLRIVD</sequence>
<keyword evidence="6" id="KW-0902">Two-component regulatory system</keyword>
<protein>
    <recommendedName>
        <fullName evidence="7">Circadian input-output histidine kinase CikA</fullName>
        <ecNumber evidence="3">2.7.13.3</ecNumber>
    </recommendedName>
</protein>
<gene>
    <name evidence="9" type="ORF">C7B65_15575</name>
</gene>
<dbReference type="InterPro" id="IPR003594">
    <property type="entry name" value="HATPase_dom"/>
</dbReference>
<dbReference type="PANTHER" id="PTHR43547:SF2">
    <property type="entry name" value="HYBRID SIGNAL TRANSDUCTION HISTIDINE KINASE C"/>
    <property type="match status" value="1"/>
</dbReference>
<dbReference type="Gene3D" id="1.10.287.130">
    <property type="match status" value="1"/>
</dbReference>
<dbReference type="STRING" id="1920490.GCA_001895925_02938"/>
<dbReference type="CDD" id="cd00082">
    <property type="entry name" value="HisKA"/>
    <property type="match status" value="1"/>
</dbReference>
<dbReference type="PRINTS" id="PR00344">
    <property type="entry name" value="BCTRLSENSOR"/>
</dbReference>
<evidence type="ECO:0000313" key="9">
    <source>
        <dbReference type="EMBL" id="PSB18318.1"/>
    </source>
</evidence>
<dbReference type="SMART" id="SM00388">
    <property type="entry name" value="HisKA"/>
    <property type="match status" value="1"/>
</dbReference>
<evidence type="ECO:0000256" key="6">
    <source>
        <dbReference type="ARBA" id="ARBA00023012"/>
    </source>
</evidence>
<dbReference type="SUPFAM" id="SSF55781">
    <property type="entry name" value="GAF domain-like"/>
    <property type="match status" value="2"/>
</dbReference>
<evidence type="ECO:0000256" key="5">
    <source>
        <dbReference type="ARBA" id="ARBA00022777"/>
    </source>
</evidence>
<dbReference type="SUPFAM" id="SSF47384">
    <property type="entry name" value="Homodimeric domain of signal transducing histidine kinase"/>
    <property type="match status" value="1"/>
</dbReference>
<dbReference type="OrthoDB" id="434121at2"/>
<evidence type="ECO:0000256" key="3">
    <source>
        <dbReference type="ARBA" id="ARBA00012438"/>
    </source>
</evidence>
<keyword evidence="10" id="KW-1185">Reference proteome</keyword>
<dbReference type="Pfam" id="PF00512">
    <property type="entry name" value="HisKA"/>
    <property type="match status" value="1"/>
</dbReference>
<proteinExistence type="inferred from homology"/>
<organism evidence="9 10">
    <name type="scientific">Phormidesmis priestleyi ULC007</name>
    <dbReference type="NCBI Taxonomy" id="1920490"/>
    <lineage>
        <taxon>Bacteria</taxon>
        <taxon>Bacillati</taxon>
        <taxon>Cyanobacteriota</taxon>
        <taxon>Cyanophyceae</taxon>
        <taxon>Leptolyngbyales</taxon>
        <taxon>Leptolyngbyaceae</taxon>
        <taxon>Phormidesmis</taxon>
    </lineage>
</organism>
<dbReference type="CDD" id="cd16922">
    <property type="entry name" value="HATPase_EvgS-ArcB-TorS-like"/>
    <property type="match status" value="1"/>
</dbReference>
<keyword evidence="4" id="KW-0597">Phosphoprotein</keyword>
<dbReference type="PANTHER" id="PTHR43547">
    <property type="entry name" value="TWO-COMPONENT HISTIDINE KINASE"/>
    <property type="match status" value="1"/>
</dbReference>
<dbReference type="InterPro" id="IPR029016">
    <property type="entry name" value="GAF-like_dom_sf"/>
</dbReference>
<evidence type="ECO:0000256" key="7">
    <source>
        <dbReference type="ARBA" id="ARBA00074306"/>
    </source>
</evidence>
<dbReference type="Proteomes" id="UP000238634">
    <property type="component" value="Unassembled WGS sequence"/>
</dbReference>
<keyword evidence="5 9" id="KW-0418">Kinase</keyword>
<evidence type="ECO:0000256" key="1">
    <source>
        <dbReference type="ARBA" id="ARBA00000085"/>
    </source>
</evidence>
<comment type="similarity">
    <text evidence="2">In the N-terminal section; belongs to the phytochrome family.</text>
</comment>